<dbReference type="AlphaFoldDB" id="A0AAD7VSL6"/>
<dbReference type="EMBL" id="JARPMG010000004">
    <property type="protein sequence ID" value="KAJ8101167.1"/>
    <property type="molecule type" value="Genomic_DNA"/>
</dbReference>
<dbReference type="CDD" id="cd15737">
    <property type="entry name" value="FYVE2_Vac1p_like"/>
    <property type="match status" value="1"/>
</dbReference>
<evidence type="ECO:0000256" key="1">
    <source>
        <dbReference type="ARBA" id="ARBA00022723"/>
    </source>
</evidence>
<dbReference type="PANTHER" id="PTHR23164">
    <property type="entry name" value="EARLY ENDOSOME ANTIGEN 1"/>
    <property type="match status" value="1"/>
</dbReference>
<evidence type="ECO:0000313" key="8">
    <source>
        <dbReference type="Proteomes" id="UP001217417"/>
    </source>
</evidence>
<dbReference type="InterPro" id="IPR013087">
    <property type="entry name" value="Znf_C2H2_type"/>
</dbReference>
<accession>A0AAD7VSL6</accession>
<name>A0AAD7VSL6_9ASCO</name>
<evidence type="ECO:0000256" key="2">
    <source>
        <dbReference type="ARBA" id="ARBA00022771"/>
    </source>
</evidence>
<evidence type="ECO:0000256" key="4">
    <source>
        <dbReference type="PROSITE-ProRule" id="PRU00091"/>
    </source>
</evidence>
<dbReference type="InterPro" id="IPR017455">
    <property type="entry name" value="Znf_FYVE-rel"/>
</dbReference>
<keyword evidence="1" id="KW-0479">Metal-binding</keyword>
<protein>
    <submittedName>
        <fullName evidence="7">FYVE zinc finger-domain-containing protein</fullName>
    </submittedName>
</protein>
<dbReference type="GeneID" id="80885659"/>
<keyword evidence="3" id="KW-0862">Zinc</keyword>
<sequence>MASPNRRLRDRSFSPIGRDFLSTSPVPSIASISSVASGTTVVETLRSKKHHAASHVSHRPRRVIGGDSFQLPPEIPSSAIVSQTSSGGEESLDQMKCPICNETMTNLAELNAHLDEYHNDVGQGEKDNMRSKFMKYLSKAKNFTPVQALNQTFAYADISDLGFTMPLAPGISPDTSSFAPSNSGAGFAGPGALGSTSGVTFVGPHNITPAGGNGNARRVTSPAGINGSHSHAVHQKPKLTEESITRAHWQRETGNDHCSEYSCRRLLTSKTGKVNCRSCGKLFCDEHAACQMKLNKRAKWDPAHGIWARVCFSCFESRPGFNDTSGTIEDLSSLFTENRRKTVTKAHLEANLLEKRLAKLIKLLIETSDPSVKDLSMPAITGAGASQMAKGAAGAAATLATGYLKQLRNYRKQPEQSIVAWQDDKDVQDCPYCEQKFTFSLRKHHCRLCGKVVCASPETMCSSRIVLDMEAISEYLSEKMYEDIAVRVRVCKDCRAIVFGRREFSEDVAHKPNFVKVYENMVEFRRGIESLLPRFQKLLGNFDDPSKPPSHELLAEASRVRKKLLYSFQEYDTAAKRIWKMSTSSAQQAKLQSNVHMAAMQVLQLYMLPLRSLPNALKHAQT</sequence>
<dbReference type="InterPro" id="IPR000306">
    <property type="entry name" value="Znf_FYVE"/>
</dbReference>
<feature type="region of interest" description="Disordered" evidence="5">
    <location>
        <begin position="1"/>
        <end position="20"/>
    </location>
</feature>
<dbReference type="RefSeq" id="XP_056044617.1">
    <property type="nucleotide sequence ID" value="XM_056190493.1"/>
</dbReference>
<dbReference type="InterPro" id="IPR011011">
    <property type="entry name" value="Znf_FYVE_PHD"/>
</dbReference>
<dbReference type="GO" id="GO:0008270">
    <property type="term" value="F:zinc ion binding"/>
    <property type="evidence" value="ECO:0007669"/>
    <property type="project" value="UniProtKB-KW"/>
</dbReference>
<dbReference type="CDD" id="cd15761">
    <property type="entry name" value="FYVE1_Vac1p_like"/>
    <property type="match status" value="1"/>
</dbReference>
<dbReference type="Proteomes" id="UP001217417">
    <property type="component" value="Unassembled WGS sequence"/>
</dbReference>
<evidence type="ECO:0000256" key="5">
    <source>
        <dbReference type="SAM" id="MobiDB-lite"/>
    </source>
</evidence>
<comment type="caution">
    <text evidence="7">The sequence shown here is derived from an EMBL/GenBank/DDBJ whole genome shotgun (WGS) entry which is preliminary data.</text>
</comment>
<keyword evidence="8" id="KW-1185">Reference proteome</keyword>
<reference evidence="7" key="1">
    <citation type="submission" date="2023-03" db="EMBL/GenBank/DDBJ databases">
        <title>Near-Complete genome sequence of Lipomyces tetrasporous NRRL Y-64009, an oleaginous yeast capable of growing on lignocellulosic hydrolysates.</title>
        <authorList>
            <consortium name="Lawrence Berkeley National Laboratory"/>
            <person name="Jagtap S.S."/>
            <person name="Liu J.-J."/>
            <person name="Walukiewicz H.E."/>
            <person name="Pangilinan J."/>
            <person name="Lipzen A."/>
            <person name="Ahrendt S."/>
            <person name="Koriabine M."/>
            <person name="Cobaugh K."/>
            <person name="Salamov A."/>
            <person name="Yoshinaga Y."/>
            <person name="Ng V."/>
            <person name="Daum C."/>
            <person name="Grigoriev I.V."/>
            <person name="Slininger P.J."/>
            <person name="Dien B.S."/>
            <person name="Jin Y.-S."/>
            <person name="Rao C.V."/>
        </authorList>
    </citation>
    <scope>NUCLEOTIDE SEQUENCE</scope>
    <source>
        <strain evidence="7">NRRL Y-64009</strain>
    </source>
</reference>
<dbReference type="PROSITE" id="PS00028">
    <property type="entry name" value="ZINC_FINGER_C2H2_1"/>
    <property type="match status" value="1"/>
</dbReference>
<dbReference type="Gene3D" id="3.30.40.10">
    <property type="entry name" value="Zinc/RING finger domain, C3HC4 (zinc finger)"/>
    <property type="match status" value="2"/>
</dbReference>
<dbReference type="SUPFAM" id="SSF57903">
    <property type="entry name" value="FYVE/PHD zinc finger"/>
    <property type="match status" value="2"/>
</dbReference>
<evidence type="ECO:0000256" key="3">
    <source>
        <dbReference type="ARBA" id="ARBA00022833"/>
    </source>
</evidence>
<proteinExistence type="predicted"/>
<dbReference type="Pfam" id="PF01363">
    <property type="entry name" value="FYVE"/>
    <property type="match status" value="1"/>
</dbReference>
<gene>
    <name evidence="7" type="ORF">POJ06DRAFT_295033</name>
</gene>
<dbReference type="PROSITE" id="PS50178">
    <property type="entry name" value="ZF_FYVE"/>
    <property type="match status" value="1"/>
</dbReference>
<organism evidence="7 8">
    <name type="scientific">Lipomyces tetrasporus</name>
    <dbReference type="NCBI Taxonomy" id="54092"/>
    <lineage>
        <taxon>Eukaryota</taxon>
        <taxon>Fungi</taxon>
        <taxon>Dikarya</taxon>
        <taxon>Ascomycota</taxon>
        <taxon>Saccharomycotina</taxon>
        <taxon>Lipomycetes</taxon>
        <taxon>Lipomycetales</taxon>
        <taxon>Lipomycetaceae</taxon>
        <taxon>Lipomyces</taxon>
    </lineage>
</organism>
<feature type="domain" description="FYVE-type" evidence="6">
    <location>
        <begin position="424"/>
        <end position="494"/>
    </location>
</feature>
<dbReference type="SMART" id="SM00064">
    <property type="entry name" value="FYVE"/>
    <property type="match status" value="2"/>
</dbReference>
<keyword evidence="2 4" id="KW-0863">Zinc-finger</keyword>
<evidence type="ECO:0000259" key="6">
    <source>
        <dbReference type="PROSITE" id="PS50178"/>
    </source>
</evidence>
<evidence type="ECO:0000313" key="7">
    <source>
        <dbReference type="EMBL" id="KAJ8101167.1"/>
    </source>
</evidence>
<dbReference type="GO" id="GO:0032266">
    <property type="term" value="F:phosphatidylinositol-3-phosphate binding"/>
    <property type="evidence" value="ECO:0007669"/>
    <property type="project" value="UniProtKB-ARBA"/>
</dbReference>
<dbReference type="InterPro" id="IPR013083">
    <property type="entry name" value="Znf_RING/FYVE/PHD"/>
</dbReference>